<evidence type="ECO:0000256" key="6">
    <source>
        <dbReference type="ARBA" id="ARBA00022597"/>
    </source>
</evidence>
<dbReference type="PROSITE" id="PS00211">
    <property type="entry name" value="ABC_TRANSPORTER_1"/>
    <property type="match status" value="1"/>
</dbReference>
<name>D8JX82_HYPDA</name>
<dbReference type="InterPro" id="IPR036640">
    <property type="entry name" value="ABC1_TM_sf"/>
</dbReference>
<dbReference type="CDD" id="cd18562">
    <property type="entry name" value="ABC_6TM_NdvA_beta-glucan_exporter_like"/>
    <property type="match status" value="1"/>
</dbReference>
<sequence>MTSKPLNLFQIYIRALKLLESEKYLAIGLALASIFIAAIQLAEPILFGRVVDALSKGESAFGYIGLWAVLGLFGVIAGVIVSINSDRLAHRQKNAHLATVFEKAMALPQSVHATRGSGATIRTILAGTTALFWLWLGAMREHFTALFGIILLVPTAISMDARMATILVALAATYTLMNVLVMRKTTYGQAAVEEHETALSGRVVDVIGNVMVVQSYARLQAEAEALRGLSRELLTAQFPVVTWWGILTVMQRSAATLTMVVIFVAGAVLVGRGELTVGQIVSFVAFATLLISRLDQLSAFVVKVHQQAPTLTLLFELMDEKANSEDKPGAKPLENVAGAVAFEHVNFRYGGSPQGITDVTFAAKAGETVALVGPTGSGKSTTIALLQRFQTPSSGHITIDGQNIADVTIQSLRQAISVVFQDAGLFNRTIGENIRIGKPDATDAEVERASKLAEAHDFIMRKPGGYGFMIGERGLSLSGGERQRIAIARAILKDAPILILDEATSALDSETEAKIKRALDTLRTGRTTFVIAHRLSTVADADEIFVLDHGEIVERGRFDDLAQGTGLFARLVAEGGFTVPKTTETPPDANGKR</sequence>
<dbReference type="PROSITE" id="PS50893">
    <property type="entry name" value="ABC_TRANSPORTER_2"/>
    <property type="match status" value="1"/>
</dbReference>
<comment type="similarity">
    <text evidence="2">Belongs to the ABC transporter superfamily.</text>
</comment>
<evidence type="ECO:0000256" key="2">
    <source>
        <dbReference type="ARBA" id="ARBA00005417"/>
    </source>
</evidence>
<feature type="domain" description="ABC transmembrane type-1" evidence="15">
    <location>
        <begin position="27"/>
        <end position="306"/>
    </location>
</feature>
<dbReference type="PROSITE" id="PS50929">
    <property type="entry name" value="ABC_TM1F"/>
    <property type="match status" value="1"/>
</dbReference>
<evidence type="ECO:0000259" key="15">
    <source>
        <dbReference type="PROSITE" id="PS50929"/>
    </source>
</evidence>
<dbReference type="FunFam" id="3.40.50.300:FF:000287">
    <property type="entry name" value="Multidrug ABC transporter ATP-binding protein"/>
    <property type="match status" value="1"/>
</dbReference>
<comment type="subcellular location">
    <subcellularLocation>
        <location evidence="1">Cell membrane</location>
        <topology evidence="1">Multi-pass membrane protein</topology>
    </subcellularLocation>
</comment>
<keyword evidence="4" id="KW-1003">Cell membrane</keyword>
<dbReference type="InterPro" id="IPR011527">
    <property type="entry name" value="ABC1_TM_dom"/>
</dbReference>
<organism evidence="16 17">
    <name type="scientific">Hyphomicrobium denitrificans (strain ATCC 51888 / DSM 1869 / NCIMB 11706 / TK 0415)</name>
    <dbReference type="NCBI Taxonomy" id="582899"/>
    <lineage>
        <taxon>Bacteria</taxon>
        <taxon>Pseudomonadati</taxon>
        <taxon>Pseudomonadota</taxon>
        <taxon>Alphaproteobacteria</taxon>
        <taxon>Hyphomicrobiales</taxon>
        <taxon>Hyphomicrobiaceae</taxon>
        <taxon>Hyphomicrobium</taxon>
    </lineage>
</organism>
<dbReference type="GO" id="GO:0005886">
    <property type="term" value="C:plasma membrane"/>
    <property type="evidence" value="ECO:0007669"/>
    <property type="project" value="UniProtKB-SubCell"/>
</dbReference>
<dbReference type="NCBIfam" id="TIGR01192">
    <property type="entry name" value="chvA"/>
    <property type="match status" value="1"/>
</dbReference>
<keyword evidence="9 16" id="KW-0067">ATP-binding</keyword>
<dbReference type="InterPro" id="IPR039421">
    <property type="entry name" value="Type_1_exporter"/>
</dbReference>
<feature type="transmembrane region" description="Helical" evidence="13">
    <location>
        <begin position="24"/>
        <end position="42"/>
    </location>
</feature>
<dbReference type="Gene3D" id="3.40.50.300">
    <property type="entry name" value="P-loop containing nucleotide triphosphate hydrolases"/>
    <property type="match status" value="1"/>
</dbReference>
<evidence type="ECO:0000256" key="13">
    <source>
        <dbReference type="SAM" id="Phobius"/>
    </source>
</evidence>
<keyword evidence="17" id="KW-1185">Reference proteome</keyword>
<evidence type="ECO:0000256" key="8">
    <source>
        <dbReference type="ARBA" id="ARBA00022741"/>
    </source>
</evidence>
<keyword evidence="12 13" id="KW-0472">Membrane</keyword>
<keyword evidence="3" id="KW-0813">Transport</keyword>
<feature type="domain" description="ABC transporter" evidence="14">
    <location>
        <begin position="340"/>
        <end position="574"/>
    </location>
</feature>
<dbReference type="Gene3D" id="1.20.1560.10">
    <property type="entry name" value="ABC transporter type 1, transmembrane domain"/>
    <property type="match status" value="1"/>
</dbReference>
<dbReference type="GO" id="GO:0015441">
    <property type="term" value="F:ABC-type beta-glucan transporter activity"/>
    <property type="evidence" value="ECO:0007669"/>
    <property type="project" value="InterPro"/>
</dbReference>
<dbReference type="InterPro" id="IPR003439">
    <property type="entry name" value="ABC_transporter-like_ATP-bd"/>
</dbReference>
<dbReference type="InterPro" id="IPR017871">
    <property type="entry name" value="ABC_transporter-like_CS"/>
</dbReference>
<evidence type="ECO:0000256" key="4">
    <source>
        <dbReference type="ARBA" id="ARBA00022475"/>
    </source>
</evidence>
<dbReference type="Pfam" id="PF00005">
    <property type="entry name" value="ABC_tran"/>
    <property type="match status" value="1"/>
</dbReference>
<keyword evidence="5" id="KW-0997">Cell inner membrane</keyword>
<dbReference type="AlphaFoldDB" id="D8JX82"/>
<dbReference type="eggNOG" id="COG1132">
    <property type="taxonomic scope" value="Bacteria"/>
</dbReference>
<keyword evidence="8" id="KW-0547">Nucleotide-binding</keyword>
<dbReference type="OrthoDB" id="9804259at2"/>
<evidence type="ECO:0000256" key="5">
    <source>
        <dbReference type="ARBA" id="ARBA00022519"/>
    </source>
</evidence>
<evidence type="ECO:0000256" key="10">
    <source>
        <dbReference type="ARBA" id="ARBA00022967"/>
    </source>
</evidence>
<dbReference type="GO" id="GO:0016887">
    <property type="term" value="F:ATP hydrolysis activity"/>
    <property type="evidence" value="ECO:0007669"/>
    <property type="project" value="InterPro"/>
</dbReference>
<keyword evidence="10" id="KW-1278">Translocase</keyword>
<feature type="transmembrane region" description="Helical" evidence="13">
    <location>
        <begin position="254"/>
        <end position="271"/>
    </location>
</feature>
<dbReference type="PANTHER" id="PTHR43394">
    <property type="entry name" value="ATP-DEPENDENT PERMEASE MDL1, MITOCHONDRIAL"/>
    <property type="match status" value="1"/>
</dbReference>
<dbReference type="SUPFAM" id="SSF90123">
    <property type="entry name" value="ABC transporter transmembrane region"/>
    <property type="match status" value="1"/>
</dbReference>
<keyword evidence="7 13" id="KW-0812">Transmembrane</keyword>
<evidence type="ECO:0000256" key="7">
    <source>
        <dbReference type="ARBA" id="ARBA00022692"/>
    </source>
</evidence>
<dbReference type="InterPro" id="IPR027417">
    <property type="entry name" value="P-loop_NTPase"/>
</dbReference>
<dbReference type="HOGENOM" id="CLU_000604_84_8_5"/>
<dbReference type="Proteomes" id="UP000002033">
    <property type="component" value="Chromosome"/>
</dbReference>
<protein>
    <submittedName>
        <fullName evidence="16">Glucan exporter ATP-binding protein</fullName>
    </submittedName>
</protein>
<dbReference type="GO" id="GO:0015421">
    <property type="term" value="F:ABC-type oligopeptide transporter activity"/>
    <property type="evidence" value="ECO:0007669"/>
    <property type="project" value="TreeGrafter"/>
</dbReference>
<gene>
    <name evidence="16" type="ordered locus">Hden_1406</name>
</gene>
<dbReference type="InterPro" id="IPR005896">
    <property type="entry name" value="NdvA"/>
</dbReference>
<keyword evidence="6" id="KW-0762">Sugar transport</keyword>
<dbReference type="NCBIfam" id="NF010178">
    <property type="entry name" value="PRK13657.1"/>
    <property type="match status" value="1"/>
</dbReference>
<dbReference type="EMBL" id="CP002083">
    <property type="protein sequence ID" value="ADJ23218.1"/>
    <property type="molecule type" value="Genomic_DNA"/>
</dbReference>
<evidence type="ECO:0000256" key="1">
    <source>
        <dbReference type="ARBA" id="ARBA00004651"/>
    </source>
</evidence>
<evidence type="ECO:0000256" key="11">
    <source>
        <dbReference type="ARBA" id="ARBA00022989"/>
    </source>
</evidence>
<dbReference type="RefSeq" id="WP_013215433.1">
    <property type="nucleotide sequence ID" value="NC_014313.1"/>
</dbReference>
<evidence type="ECO:0000256" key="12">
    <source>
        <dbReference type="ARBA" id="ARBA00023136"/>
    </source>
</evidence>
<dbReference type="STRING" id="582899.Hden_1406"/>
<evidence type="ECO:0000313" key="16">
    <source>
        <dbReference type="EMBL" id="ADJ23218.1"/>
    </source>
</evidence>
<feature type="transmembrane region" description="Helical" evidence="13">
    <location>
        <begin position="163"/>
        <end position="181"/>
    </location>
</feature>
<reference evidence="17" key="1">
    <citation type="journal article" date="2011" name="J. Bacteriol.">
        <title>Genome sequences of eight morphologically diverse alphaproteobacteria.</title>
        <authorList>
            <consortium name="US DOE Joint Genome Institute"/>
            <person name="Brown P.J."/>
            <person name="Kysela D.T."/>
            <person name="Buechlein A."/>
            <person name="Hemmerich C."/>
            <person name="Brun Y.V."/>
        </authorList>
    </citation>
    <scope>NUCLEOTIDE SEQUENCE [LARGE SCALE GENOMIC DNA]</scope>
    <source>
        <strain evidence="17">ATCC 51888 / DSM 1869 / NCIB 11706 / TK 0415</strain>
    </source>
</reference>
<feature type="transmembrane region" description="Helical" evidence="13">
    <location>
        <begin position="132"/>
        <end position="157"/>
    </location>
</feature>
<dbReference type="KEGG" id="hdn:Hden_1406"/>
<dbReference type="SMART" id="SM00382">
    <property type="entry name" value="AAA"/>
    <property type="match status" value="1"/>
</dbReference>
<evidence type="ECO:0000256" key="9">
    <source>
        <dbReference type="ARBA" id="ARBA00022840"/>
    </source>
</evidence>
<feature type="transmembrane region" description="Helical" evidence="13">
    <location>
        <begin position="62"/>
        <end position="83"/>
    </location>
</feature>
<dbReference type="PANTHER" id="PTHR43394:SF1">
    <property type="entry name" value="ATP-BINDING CASSETTE SUB-FAMILY B MEMBER 10, MITOCHONDRIAL"/>
    <property type="match status" value="1"/>
</dbReference>
<evidence type="ECO:0000313" key="17">
    <source>
        <dbReference type="Proteomes" id="UP000002033"/>
    </source>
</evidence>
<proteinExistence type="inferred from homology"/>
<dbReference type="SUPFAM" id="SSF52540">
    <property type="entry name" value="P-loop containing nucleoside triphosphate hydrolases"/>
    <property type="match status" value="1"/>
</dbReference>
<accession>D8JX82</accession>
<dbReference type="Pfam" id="PF00664">
    <property type="entry name" value="ABC_membrane"/>
    <property type="match status" value="1"/>
</dbReference>
<dbReference type="GO" id="GO:0005524">
    <property type="term" value="F:ATP binding"/>
    <property type="evidence" value="ECO:0007669"/>
    <property type="project" value="UniProtKB-KW"/>
</dbReference>
<dbReference type="InterPro" id="IPR003593">
    <property type="entry name" value="AAA+_ATPase"/>
</dbReference>
<keyword evidence="11 13" id="KW-1133">Transmembrane helix</keyword>
<evidence type="ECO:0000256" key="3">
    <source>
        <dbReference type="ARBA" id="ARBA00022448"/>
    </source>
</evidence>
<evidence type="ECO:0000259" key="14">
    <source>
        <dbReference type="PROSITE" id="PS50893"/>
    </source>
</evidence>